<dbReference type="SUPFAM" id="SSF53474">
    <property type="entry name" value="alpha/beta-Hydrolases"/>
    <property type="match status" value="1"/>
</dbReference>
<keyword evidence="3" id="KW-0378">Hydrolase</keyword>
<dbReference type="InterPro" id="IPR029058">
    <property type="entry name" value="AB_hydrolase_fold"/>
</dbReference>
<dbReference type="PANTHER" id="PTHR43433:SF5">
    <property type="entry name" value="AB HYDROLASE-1 DOMAIN-CONTAINING PROTEIN"/>
    <property type="match status" value="1"/>
</dbReference>
<dbReference type="GO" id="GO:0016787">
    <property type="term" value="F:hydrolase activity"/>
    <property type="evidence" value="ECO:0007669"/>
    <property type="project" value="UniProtKB-KW"/>
</dbReference>
<dbReference type="InterPro" id="IPR000073">
    <property type="entry name" value="AB_hydrolase_1"/>
</dbReference>
<dbReference type="Proteomes" id="UP000772618">
    <property type="component" value="Unassembled WGS sequence"/>
</dbReference>
<name>A0ABS5VKE0_9BACT</name>
<dbReference type="PANTHER" id="PTHR43433">
    <property type="entry name" value="HYDROLASE, ALPHA/BETA FOLD FAMILY PROTEIN"/>
    <property type="match status" value="1"/>
</dbReference>
<evidence type="ECO:0000313" key="3">
    <source>
        <dbReference type="EMBL" id="MBT1701913.1"/>
    </source>
</evidence>
<sequence length="280" mass="31101">MIINSIKNTLSVALILFTFCTYGQQQANPTYGDNKHAGAYKQINGVNLYYEIYGAGKPLILLHGNGGSIRGQSRRIEYFKNYFKVIVVDSRGHGKSAYPANKPLTYEMMAADINTLMDSLHIDSAFIWGQSDGGILGLLMAIKYPAKVSRVAGFGANLFPGKKAIADELDNMVIDSLKSTKNERVKQLYSLLAYQPNITEKELNKIKCPVLVMSGDRDAIKLAHTIKIFENIPNANLFIMPGASHFGAYEKPELFNMVLLDFFTKSFSKVSTVDIMLGHR</sequence>
<evidence type="ECO:0000313" key="4">
    <source>
        <dbReference type="Proteomes" id="UP000772618"/>
    </source>
</evidence>
<dbReference type="Gene3D" id="3.40.50.1820">
    <property type="entry name" value="alpha/beta hydrolase"/>
    <property type="match status" value="1"/>
</dbReference>
<gene>
    <name evidence="3" type="ORF">KK060_01400</name>
</gene>
<keyword evidence="4" id="KW-1185">Reference proteome</keyword>
<reference evidence="3 4" key="1">
    <citation type="submission" date="2021-05" db="EMBL/GenBank/DDBJ databases">
        <title>A Polyphasic approach of four new species of the genus Ohtaekwangia: Ohtaekwangia histidinii sp. nov., Ohtaekwangia cretensis sp. nov., Ohtaekwangia indiensis sp. nov., Ohtaekwangia reichenbachii sp. nov. from diverse environment.</title>
        <authorList>
            <person name="Octaviana S."/>
        </authorList>
    </citation>
    <scope>NUCLEOTIDE SEQUENCE [LARGE SCALE GENOMIC DNA]</scope>
    <source>
        <strain evidence="3 4">PWU20</strain>
    </source>
</reference>
<dbReference type="RefSeq" id="WP_254151609.1">
    <property type="nucleotide sequence ID" value="NZ_JAHESD010000002.1"/>
</dbReference>
<protein>
    <submittedName>
        <fullName evidence="3">Alpha/beta hydrolase</fullName>
    </submittedName>
</protein>
<feature type="chain" id="PRO_5045252062" evidence="1">
    <location>
        <begin position="28"/>
        <end position="280"/>
    </location>
</feature>
<feature type="signal peptide" evidence="1">
    <location>
        <begin position="1"/>
        <end position="27"/>
    </location>
</feature>
<dbReference type="Pfam" id="PF00561">
    <property type="entry name" value="Abhydrolase_1"/>
    <property type="match status" value="1"/>
</dbReference>
<feature type="domain" description="AB hydrolase-1" evidence="2">
    <location>
        <begin position="57"/>
        <end position="156"/>
    </location>
</feature>
<accession>A0ABS5VKE0</accession>
<proteinExistence type="predicted"/>
<evidence type="ECO:0000256" key="1">
    <source>
        <dbReference type="SAM" id="SignalP"/>
    </source>
</evidence>
<dbReference type="InterPro" id="IPR050471">
    <property type="entry name" value="AB_hydrolase"/>
</dbReference>
<dbReference type="EMBL" id="JAHESD010000002">
    <property type="protein sequence ID" value="MBT1701913.1"/>
    <property type="molecule type" value="Genomic_DNA"/>
</dbReference>
<keyword evidence="1" id="KW-0732">Signal</keyword>
<comment type="caution">
    <text evidence="3">The sequence shown here is derived from an EMBL/GenBank/DDBJ whole genome shotgun (WGS) entry which is preliminary data.</text>
</comment>
<evidence type="ECO:0000259" key="2">
    <source>
        <dbReference type="Pfam" id="PF00561"/>
    </source>
</evidence>
<organism evidence="3 4">
    <name type="scientific">Chryseosolibacter indicus</name>
    <dbReference type="NCBI Taxonomy" id="2782351"/>
    <lineage>
        <taxon>Bacteria</taxon>
        <taxon>Pseudomonadati</taxon>
        <taxon>Bacteroidota</taxon>
        <taxon>Cytophagia</taxon>
        <taxon>Cytophagales</taxon>
        <taxon>Chryseotaleaceae</taxon>
        <taxon>Chryseosolibacter</taxon>
    </lineage>
</organism>